<dbReference type="RefSeq" id="WP_145449342.1">
    <property type="nucleotide sequence ID" value="NZ_CP037421.1"/>
</dbReference>
<keyword evidence="3" id="KW-1185">Reference proteome</keyword>
<reference evidence="2 3" key="1">
    <citation type="submission" date="2019-03" db="EMBL/GenBank/DDBJ databases">
        <title>Deep-cultivation of Planctomycetes and their phenomic and genomic characterization uncovers novel biology.</title>
        <authorList>
            <person name="Wiegand S."/>
            <person name="Jogler M."/>
            <person name="Boedeker C."/>
            <person name="Pinto D."/>
            <person name="Vollmers J."/>
            <person name="Rivas-Marin E."/>
            <person name="Kohn T."/>
            <person name="Peeters S.H."/>
            <person name="Heuer A."/>
            <person name="Rast P."/>
            <person name="Oberbeckmann S."/>
            <person name="Bunk B."/>
            <person name="Jeske O."/>
            <person name="Meyerdierks A."/>
            <person name="Storesund J.E."/>
            <person name="Kallscheuer N."/>
            <person name="Luecker S."/>
            <person name="Lage O.M."/>
            <person name="Pohl T."/>
            <person name="Merkel B.J."/>
            <person name="Hornburger P."/>
            <person name="Mueller R.-W."/>
            <person name="Bruemmer F."/>
            <person name="Labrenz M."/>
            <person name="Spormann A.M."/>
            <person name="Op den Camp H."/>
            <person name="Overmann J."/>
            <person name="Amann R."/>
            <person name="Jetten M.S.M."/>
            <person name="Mascher T."/>
            <person name="Medema M.H."/>
            <person name="Devos D.P."/>
            <person name="Kaster A.-K."/>
            <person name="Ovreas L."/>
            <person name="Rohde M."/>
            <person name="Galperin M.Y."/>
            <person name="Jogler C."/>
        </authorList>
    </citation>
    <scope>NUCLEOTIDE SEQUENCE [LARGE SCALE GENOMIC DNA]</scope>
    <source>
        <strain evidence="2 3">Enr10</strain>
    </source>
</reference>
<evidence type="ECO:0000313" key="2">
    <source>
        <dbReference type="EMBL" id="QDT27197.1"/>
    </source>
</evidence>
<evidence type="ECO:0008006" key="4">
    <source>
        <dbReference type="Google" id="ProtNLM"/>
    </source>
</evidence>
<dbReference type="Proteomes" id="UP000315647">
    <property type="component" value="Chromosome"/>
</dbReference>
<accession>A0A517Q6D0</accession>
<keyword evidence="1" id="KW-0812">Transmembrane</keyword>
<evidence type="ECO:0000313" key="3">
    <source>
        <dbReference type="Proteomes" id="UP000315647"/>
    </source>
</evidence>
<sequence length="323" mass="36390">MSIHRSTLLIAGPLVLITGIYLLVFSGTEENRAVANVIQLSPPESWQTPPSRQPSATSSSLQSVSESKAQAIQQRISIPTNRLVKAPYVLIGDYEISTLEALYRKAIQPTEYALNVSYFDTRPEQPITIVALSSQERYQQVAWDLDQRKTGSYYGYFQSDDLRIVLNLTTGSGTLGHELTHALAEIDFPAMPEWFDEGLASLHEQCEFSEQGNRLLGTTNWRVQILISALDRQQLPPLNDLVSQTRIRTDREALTYAYARCFCLFLQQKQLLSPFYRKLRTNQAADPTGQLTLCQILNVDDLSAVDAEFREWLAASRRKTGSL</sequence>
<keyword evidence="1" id="KW-0472">Membrane</keyword>
<keyword evidence="1" id="KW-1133">Transmembrane helix</keyword>
<evidence type="ECO:0000256" key="1">
    <source>
        <dbReference type="SAM" id="Phobius"/>
    </source>
</evidence>
<dbReference type="EMBL" id="CP037421">
    <property type="protein sequence ID" value="QDT27197.1"/>
    <property type="molecule type" value="Genomic_DNA"/>
</dbReference>
<feature type="transmembrane region" description="Helical" evidence="1">
    <location>
        <begin position="7"/>
        <end position="25"/>
    </location>
</feature>
<protein>
    <recommendedName>
        <fullName evidence="4">DUF1570 domain-containing protein</fullName>
    </recommendedName>
</protein>
<gene>
    <name evidence="2" type="ORF">Enr10x_25120</name>
</gene>
<organism evidence="2 3">
    <name type="scientific">Gimesia panareensis</name>
    <dbReference type="NCBI Taxonomy" id="2527978"/>
    <lineage>
        <taxon>Bacteria</taxon>
        <taxon>Pseudomonadati</taxon>
        <taxon>Planctomycetota</taxon>
        <taxon>Planctomycetia</taxon>
        <taxon>Planctomycetales</taxon>
        <taxon>Planctomycetaceae</taxon>
        <taxon>Gimesia</taxon>
    </lineage>
</organism>
<proteinExistence type="predicted"/>
<name>A0A517Q6D0_9PLAN</name>
<dbReference type="AlphaFoldDB" id="A0A517Q6D0"/>